<reference evidence="3 5" key="1">
    <citation type="submission" date="2020-02" db="EMBL/GenBank/DDBJ databases">
        <authorList>
            <person name="Ferguson B K."/>
        </authorList>
    </citation>
    <scope>NUCLEOTIDE SEQUENCE [LARGE SCALE GENOMIC DNA]</scope>
</reference>
<dbReference type="AlphaFoldDB" id="A0A6H5G523"/>
<dbReference type="InterPro" id="IPR025476">
    <property type="entry name" value="Helitron_helicase-like"/>
</dbReference>
<evidence type="ECO:0000313" key="3">
    <source>
        <dbReference type="EMBL" id="CAA9997342.1"/>
    </source>
</evidence>
<feature type="domain" description="DUF6570" evidence="2">
    <location>
        <begin position="70"/>
        <end position="196"/>
    </location>
</feature>
<feature type="non-terminal residue" evidence="3">
    <location>
        <position position="683"/>
    </location>
</feature>
<dbReference type="EMBL" id="CADCXU010005711">
    <property type="protein sequence ID" value="CAA9997342.1"/>
    <property type="molecule type" value="Genomic_DNA"/>
</dbReference>
<organism evidence="3 5">
    <name type="scientific">Nesidiocoris tenuis</name>
    <dbReference type="NCBI Taxonomy" id="355587"/>
    <lineage>
        <taxon>Eukaryota</taxon>
        <taxon>Metazoa</taxon>
        <taxon>Ecdysozoa</taxon>
        <taxon>Arthropoda</taxon>
        <taxon>Hexapoda</taxon>
        <taxon>Insecta</taxon>
        <taxon>Pterygota</taxon>
        <taxon>Neoptera</taxon>
        <taxon>Paraneoptera</taxon>
        <taxon>Hemiptera</taxon>
        <taxon>Heteroptera</taxon>
        <taxon>Panheteroptera</taxon>
        <taxon>Cimicomorpha</taxon>
        <taxon>Miridae</taxon>
        <taxon>Dicyphina</taxon>
        <taxon>Nesidiocoris</taxon>
    </lineage>
</organism>
<dbReference type="EMBL" id="CADCXU010005712">
    <property type="protein sequence ID" value="CAA9997343.1"/>
    <property type="molecule type" value="Genomic_DNA"/>
</dbReference>
<dbReference type="OrthoDB" id="6625912at2759"/>
<proteinExistence type="predicted"/>
<name>A0A6H5G523_9HEMI</name>
<accession>A0A6H5G523</accession>
<dbReference type="Pfam" id="PF20209">
    <property type="entry name" value="DUF6570"/>
    <property type="match status" value="1"/>
</dbReference>
<gene>
    <name evidence="3" type="ORF">NTEN_LOCUS3649</name>
    <name evidence="4" type="ORF">NTEN_LOCUS3650</name>
</gene>
<dbReference type="InterPro" id="IPR046700">
    <property type="entry name" value="DUF6570"/>
</dbReference>
<dbReference type="Proteomes" id="UP000479000">
    <property type="component" value="Unassembled WGS sequence"/>
</dbReference>
<keyword evidence="5" id="KW-1185">Reference proteome</keyword>
<protein>
    <submittedName>
        <fullName evidence="3">Uncharacterized protein</fullName>
    </submittedName>
</protein>
<evidence type="ECO:0000259" key="2">
    <source>
        <dbReference type="Pfam" id="PF20209"/>
    </source>
</evidence>
<evidence type="ECO:0000313" key="5">
    <source>
        <dbReference type="Proteomes" id="UP000479000"/>
    </source>
</evidence>
<dbReference type="Pfam" id="PF14214">
    <property type="entry name" value="Helitron_like_N"/>
    <property type="match status" value="1"/>
</dbReference>
<evidence type="ECO:0000313" key="4">
    <source>
        <dbReference type="EMBL" id="CAA9997343.1"/>
    </source>
</evidence>
<feature type="domain" description="Helitron helicase-like" evidence="1">
    <location>
        <begin position="324"/>
        <end position="511"/>
    </location>
</feature>
<evidence type="ECO:0000259" key="1">
    <source>
        <dbReference type="Pfam" id="PF14214"/>
    </source>
</evidence>
<sequence>MKSKLIGPDHVCMCCQNLFFPHAVSTFSEKVLGKNFQDPTDLANFINEVRTFDSNWVCTTCYKYIKAGVIPRTTANENLTFPEVPDCVKKLSPLELRMVSPYIPFMQIKSLMPNILNAQQSIKGSIVNVPVDVNEMISVLPRNFSNMSTIQIKLKRHIDHKTHYLFETIQPQKVCDAMSELVQTPLYVKHGIRVDDSFLLKAMHQTEIEFIVSKEDHEVKAVTPTNVNEVENELPEDELENLIYNDVMDDDVLIFDRIEDENMFGMRTVAPGQGKQPISWREDPDMEDLSFPGVYAGHKFDPKNKLSYARRIKFEARHRDRRSCTTDRLFFMARKKTEMAVVSCVNVVLRKYKKNGKNLSVKDVSDPNFIADALRHNDGHRFLKQIRGSPAFWEDKKKAVLAMIRQLGKPTIFFTFSAAELHCPELLSILYKMKFGKEISIREATDLDDFTKTKLVRDDPVTCVRYFEQKAKNLMKVVESSSGPFAEHYVVDSYERREFQARGSVHTHNLLYLKNAPESSIEIDDDASDEDATIIFPTTHKTKILRFRNFKEEQDPANYYREQVLLFLPWRNEQTDVLERDFLKMLYFIKLPNFTPAFLQTMMTSRYSTKALVKMGTGLPRFTTQEASSSKSWTKPADYDSYKIVQPKKTAKKNCFGIMIFDINIFLSILGTGPLPRVAHYKI</sequence>